<sequence length="201" mass="22081">MIAAVLDIPIFPLGTVLFPGSLLPLRIFEQRYVDMTKACLGNDSVFGVCLILDGREAGEPAVPHAVGCTARIVDWDVPAPGLFTLRTRGERVFRIHEREVQRDGLIRARVTLRPPPPPAPVDDAYAGLTQLYERIVEHLGAQVFPQPAQPHDGTWLSYRLADLLDLPLAGKQRLLETEDPRAVQALLWNLLRAQATPGGAA</sequence>
<evidence type="ECO:0000313" key="2">
    <source>
        <dbReference type="EMBL" id="MES0874326.1"/>
    </source>
</evidence>
<dbReference type="InterPro" id="IPR046336">
    <property type="entry name" value="Lon_prtase_N_sf"/>
</dbReference>
<dbReference type="RefSeq" id="WP_352889454.1">
    <property type="nucleotide sequence ID" value="NZ_JBEPIJ010000010.1"/>
</dbReference>
<evidence type="ECO:0000313" key="3">
    <source>
        <dbReference type="Proteomes" id="UP001465331"/>
    </source>
</evidence>
<dbReference type="PROSITE" id="PS51787">
    <property type="entry name" value="LON_N"/>
    <property type="match status" value="1"/>
</dbReference>
<evidence type="ECO:0000259" key="1">
    <source>
        <dbReference type="PROSITE" id="PS51787"/>
    </source>
</evidence>
<dbReference type="PANTHER" id="PTHR46732">
    <property type="entry name" value="ATP-DEPENDENT PROTEASE LA (LON) DOMAIN PROTEIN"/>
    <property type="match status" value="1"/>
</dbReference>
<reference evidence="2 3" key="1">
    <citation type="submission" date="2024-06" db="EMBL/GenBank/DDBJ databases">
        <authorList>
            <person name="Li Z."/>
            <person name="Jiang Y."/>
        </authorList>
    </citation>
    <scope>NUCLEOTIDE SEQUENCE [LARGE SCALE GENOMIC DNA]</scope>
    <source>
        <strain evidence="2 3">HSW-8</strain>
    </source>
</reference>
<organism evidence="2 3">
    <name type="scientific">Sinimarinibacterium thermocellulolyticum</name>
    <dbReference type="NCBI Taxonomy" id="3170016"/>
    <lineage>
        <taxon>Bacteria</taxon>
        <taxon>Pseudomonadati</taxon>
        <taxon>Pseudomonadota</taxon>
        <taxon>Gammaproteobacteria</taxon>
        <taxon>Nevskiales</taxon>
        <taxon>Nevskiaceae</taxon>
        <taxon>Sinimarinibacterium</taxon>
    </lineage>
</organism>
<dbReference type="Gene3D" id="1.10.4060.10">
    <property type="entry name" value="BPP1347 like domain"/>
    <property type="match status" value="1"/>
</dbReference>
<dbReference type="SUPFAM" id="SSF88697">
    <property type="entry name" value="PUA domain-like"/>
    <property type="match status" value="1"/>
</dbReference>
<comment type="caution">
    <text evidence="2">The sequence shown here is derived from an EMBL/GenBank/DDBJ whole genome shotgun (WGS) entry which is preliminary data.</text>
</comment>
<keyword evidence="3" id="KW-1185">Reference proteome</keyword>
<dbReference type="EMBL" id="JBEPIJ010000010">
    <property type="protein sequence ID" value="MES0874326.1"/>
    <property type="molecule type" value="Genomic_DNA"/>
</dbReference>
<dbReference type="InterPro" id="IPR003111">
    <property type="entry name" value="Lon_prtase_N"/>
</dbReference>
<dbReference type="PANTHER" id="PTHR46732:SF8">
    <property type="entry name" value="ATP-DEPENDENT PROTEASE LA (LON) DOMAIN PROTEIN"/>
    <property type="match status" value="1"/>
</dbReference>
<name>A0ABV2AAP9_9GAMM</name>
<dbReference type="InterPro" id="IPR015947">
    <property type="entry name" value="PUA-like_sf"/>
</dbReference>
<feature type="domain" description="Lon N-terminal" evidence="1">
    <location>
        <begin position="5"/>
        <end position="195"/>
    </location>
</feature>
<dbReference type="SMART" id="SM00464">
    <property type="entry name" value="LON"/>
    <property type="match status" value="1"/>
</dbReference>
<dbReference type="Proteomes" id="UP001465331">
    <property type="component" value="Unassembled WGS sequence"/>
</dbReference>
<accession>A0ABV2AAP9</accession>
<dbReference type="Pfam" id="PF02190">
    <property type="entry name" value="LON_substr_bdg"/>
    <property type="match status" value="1"/>
</dbReference>
<gene>
    <name evidence="2" type="ORF">ABSH63_09970</name>
</gene>
<protein>
    <submittedName>
        <fullName evidence="2">LON peptidase substrate-binding domain-containing protein</fullName>
    </submittedName>
</protein>
<dbReference type="Gene3D" id="2.30.130.40">
    <property type="entry name" value="LON domain-like"/>
    <property type="match status" value="1"/>
</dbReference>
<proteinExistence type="predicted"/>